<feature type="chain" id="PRO_5046627679" evidence="1">
    <location>
        <begin position="22"/>
        <end position="554"/>
    </location>
</feature>
<comment type="caution">
    <text evidence="3">The sequence shown here is derived from an EMBL/GenBank/DDBJ whole genome shotgun (WGS) entry which is preliminary data.</text>
</comment>
<evidence type="ECO:0000313" key="3">
    <source>
        <dbReference type="EMBL" id="MDO7842899.1"/>
    </source>
</evidence>
<dbReference type="EMBL" id="JAUQSZ010000007">
    <property type="protein sequence ID" value="MDO7842899.1"/>
    <property type="molecule type" value="Genomic_DNA"/>
</dbReference>
<evidence type="ECO:0000256" key="1">
    <source>
        <dbReference type="SAM" id="SignalP"/>
    </source>
</evidence>
<dbReference type="RefSeq" id="WP_304561360.1">
    <property type="nucleotide sequence ID" value="NZ_JAUQSZ010000007.1"/>
</dbReference>
<dbReference type="SUPFAM" id="SSF48317">
    <property type="entry name" value="Acid phosphatase/Vanadium-dependent haloperoxidase"/>
    <property type="match status" value="1"/>
</dbReference>
<dbReference type="SUPFAM" id="SSF51004">
    <property type="entry name" value="C-terminal (heme d1) domain of cytochrome cd1-nitrite reductase"/>
    <property type="match status" value="1"/>
</dbReference>
<evidence type="ECO:0000259" key="2">
    <source>
        <dbReference type="SMART" id="SM00014"/>
    </source>
</evidence>
<keyword evidence="4" id="KW-1185">Reference proteome</keyword>
<dbReference type="Proteomes" id="UP001176468">
    <property type="component" value="Unassembled WGS sequence"/>
</dbReference>
<proteinExistence type="predicted"/>
<dbReference type="InterPro" id="IPR015943">
    <property type="entry name" value="WD40/YVTN_repeat-like_dom_sf"/>
</dbReference>
<dbReference type="InterPro" id="IPR011048">
    <property type="entry name" value="Haem_d1_sf"/>
</dbReference>
<dbReference type="Gene3D" id="1.20.144.10">
    <property type="entry name" value="Phosphatidic acid phosphatase type 2/haloperoxidase"/>
    <property type="match status" value="1"/>
</dbReference>
<sequence length="554" mass="57176">MRATFVVAAFAAACASVCAQAAPAPEVVTYRIVDRFAGRDGYWDFATIDPVAGAIYIARGDAIERIELATRKVTDALVPARRAHQVLVLDGGATLFETDGETGLGRFVSTTDGKVFAEVETGAKPDAAFFDSATGLIAVMNAGDGTVALIDPKTHALAGKITVGGGLEFGVADGKGGGFINIEDANAIARIDLRSKRRTGTIALPGCDGPTGLALVANGTRLISACANRVALVIDAKSGKTLATLAIGADPDAVLVDETRGLAFIPCGGSGTLVALSLADPSHIAVAGVIATQRGAKTGAIDPRDGRIYLPAATLGPIAPGAKRGQPVPGSFTVLVVAPAKKGDKALQYLNPAAFEPTRTLPAPATKGSPAETLELKRVHALIDGAGAARIAQAKADSDLEDPSIFDTAAGRDLKALPNTWAVLTLVQSETDLAVGSSKNFFNRIRPWGVDPTIHNCENEPGAKPTRGYPSGHSGLGYSVGWTLAQLLPDRAPAILDRARDYAVSREICGAHYATDTEASHVVGTLSAWMLANDPRLAGLYEAARDELAAPASH</sequence>
<dbReference type="SMART" id="SM00014">
    <property type="entry name" value="acidPPc"/>
    <property type="match status" value="1"/>
</dbReference>
<keyword evidence="1" id="KW-0732">Signal</keyword>
<dbReference type="InterPro" id="IPR000326">
    <property type="entry name" value="PAP2/HPO"/>
</dbReference>
<accession>A0ABT9A0K0</accession>
<protein>
    <submittedName>
        <fullName evidence="3">Phosphatase PAP2 family protein</fullName>
    </submittedName>
</protein>
<feature type="domain" description="Phosphatidic acid phosphatase type 2/haloperoxidase" evidence="2">
    <location>
        <begin position="421"/>
        <end position="532"/>
    </location>
</feature>
<dbReference type="PANTHER" id="PTHR47197:SF3">
    <property type="entry name" value="DIHYDRO-HEME D1 DEHYDROGENASE"/>
    <property type="match status" value="1"/>
</dbReference>
<feature type="signal peptide" evidence="1">
    <location>
        <begin position="1"/>
        <end position="21"/>
    </location>
</feature>
<reference evidence="3" key="1">
    <citation type="submission" date="2023-07" db="EMBL/GenBank/DDBJ databases">
        <authorList>
            <person name="Kim M.K."/>
        </authorList>
    </citation>
    <scope>NUCLEOTIDE SEQUENCE</scope>
    <source>
        <strain evidence="3">CA1-15</strain>
    </source>
</reference>
<dbReference type="Pfam" id="PF01569">
    <property type="entry name" value="PAP2"/>
    <property type="match status" value="1"/>
</dbReference>
<organism evidence="3 4">
    <name type="scientific">Sphingomonas immobilis</name>
    <dbReference type="NCBI Taxonomy" id="3063997"/>
    <lineage>
        <taxon>Bacteria</taxon>
        <taxon>Pseudomonadati</taxon>
        <taxon>Pseudomonadota</taxon>
        <taxon>Alphaproteobacteria</taxon>
        <taxon>Sphingomonadales</taxon>
        <taxon>Sphingomonadaceae</taxon>
        <taxon>Sphingomonas</taxon>
    </lineage>
</organism>
<dbReference type="Gene3D" id="2.130.10.10">
    <property type="entry name" value="YVTN repeat-like/Quinoprotein amine dehydrogenase"/>
    <property type="match status" value="2"/>
</dbReference>
<name>A0ABT9A0K0_9SPHN</name>
<evidence type="ECO:0000313" key="4">
    <source>
        <dbReference type="Proteomes" id="UP001176468"/>
    </source>
</evidence>
<dbReference type="InterPro" id="IPR051200">
    <property type="entry name" value="Host-pathogen_enzymatic-act"/>
</dbReference>
<dbReference type="InterPro" id="IPR036938">
    <property type="entry name" value="PAP2/HPO_sf"/>
</dbReference>
<gene>
    <name evidence="3" type="ORF">Q5H94_11230</name>
</gene>
<dbReference type="PANTHER" id="PTHR47197">
    <property type="entry name" value="PROTEIN NIRF"/>
    <property type="match status" value="1"/>
</dbReference>